<keyword evidence="3" id="KW-1185">Reference proteome</keyword>
<dbReference type="PANTHER" id="PTHR43162">
    <property type="match status" value="1"/>
</dbReference>
<comment type="caution">
    <text evidence="2">The sequence shown here is derived from an EMBL/GenBank/DDBJ whole genome shotgun (WGS) entry which is preliminary data.</text>
</comment>
<dbReference type="SUPFAM" id="SSF51735">
    <property type="entry name" value="NAD(P)-binding Rossmann-fold domains"/>
    <property type="match status" value="1"/>
</dbReference>
<dbReference type="Pfam" id="PF13460">
    <property type="entry name" value="NAD_binding_10"/>
    <property type="match status" value="1"/>
</dbReference>
<proteinExistence type="predicted"/>
<dbReference type="InterPro" id="IPR036291">
    <property type="entry name" value="NAD(P)-bd_dom_sf"/>
</dbReference>
<evidence type="ECO:0000313" key="3">
    <source>
        <dbReference type="Proteomes" id="UP000654123"/>
    </source>
</evidence>
<dbReference type="InterPro" id="IPR051604">
    <property type="entry name" value="Ergot_Alk_Oxidoreductase"/>
</dbReference>
<dbReference type="EMBL" id="BMSV01000006">
    <property type="protein sequence ID" value="GGQ12936.1"/>
    <property type="molecule type" value="Genomic_DNA"/>
</dbReference>
<dbReference type="InterPro" id="IPR016040">
    <property type="entry name" value="NAD(P)-bd_dom"/>
</dbReference>
<dbReference type="Gene3D" id="3.40.50.720">
    <property type="entry name" value="NAD(P)-binding Rossmann-like Domain"/>
    <property type="match status" value="1"/>
</dbReference>
<evidence type="ECO:0000313" key="2">
    <source>
        <dbReference type="EMBL" id="GGQ12936.1"/>
    </source>
</evidence>
<reference evidence="2" key="2">
    <citation type="submission" date="2020-09" db="EMBL/GenBank/DDBJ databases">
        <authorList>
            <person name="Sun Q."/>
            <person name="Ohkuma M."/>
        </authorList>
    </citation>
    <scope>NUCLEOTIDE SEQUENCE</scope>
    <source>
        <strain evidence="2">JCM 4335</strain>
    </source>
</reference>
<dbReference type="Gene3D" id="3.90.25.10">
    <property type="entry name" value="UDP-galactose 4-epimerase, domain 1"/>
    <property type="match status" value="1"/>
</dbReference>
<accession>A0A918B1P8</accession>
<dbReference type="PANTHER" id="PTHR43162:SF1">
    <property type="entry name" value="PRESTALK A DIFFERENTIATION PROTEIN A"/>
    <property type="match status" value="1"/>
</dbReference>
<protein>
    <submittedName>
        <fullName evidence="2">NAD(P)-dependent oxidoreductase</fullName>
    </submittedName>
</protein>
<sequence length="311" mass="32496">MSAGAAPGAGDARGAETARMSDDVVAVTGASGRIGRRVADRLGAAGVPVRLVGRDPRRLPDVPGAAKAPPAAYGDGEAMRAAMDGADTLFLVSAHEGPDRVAEHRTAVDAAVAAGVGRIVYLSLQGAAPDATFTFARDHWHTEQYVRAHDGLAHTFLRDGWYLAGIPAMTGADGVIRGPAGNGRVAAVAHEDVADVAAVVLLARDGRHDGATYDVTGGEAFTLAEAAEEMSRATGRTIRYLPETRDEAYASRAGYGAERWRLDGWVSSYEAIARGELGAVSDTVERLAGHAPMTLREFLARHPRSLAHLTG</sequence>
<organism evidence="2 3">
    <name type="scientific">Streptomyces roseolilacinus</name>
    <dbReference type="NCBI Taxonomy" id="66904"/>
    <lineage>
        <taxon>Bacteria</taxon>
        <taxon>Bacillati</taxon>
        <taxon>Actinomycetota</taxon>
        <taxon>Actinomycetes</taxon>
        <taxon>Kitasatosporales</taxon>
        <taxon>Streptomycetaceae</taxon>
        <taxon>Streptomyces</taxon>
    </lineage>
</organism>
<gene>
    <name evidence="2" type="ORF">GCM10010249_34560</name>
</gene>
<name>A0A918B1P8_9ACTN</name>
<dbReference type="AlphaFoldDB" id="A0A918B1P8"/>
<dbReference type="Proteomes" id="UP000654123">
    <property type="component" value="Unassembled WGS sequence"/>
</dbReference>
<feature type="domain" description="NAD(P)-binding" evidence="1">
    <location>
        <begin position="29"/>
        <end position="201"/>
    </location>
</feature>
<reference evidence="2" key="1">
    <citation type="journal article" date="2014" name="Int. J. Syst. Evol. Microbiol.">
        <title>Complete genome sequence of Corynebacterium casei LMG S-19264T (=DSM 44701T), isolated from a smear-ripened cheese.</title>
        <authorList>
            <consortium name="US DOE Joint Genome Institute (JGI-PGF)"/>
            <person name="Walter F."/>
            <person name="Albersmeier A."/>
            <person name="Kalinowski J."/>
            <person name="Ruckert C."/>
        </authorList>
    </citation>
    <scope>NUCLEOTIDE SEQUENCE</scope>
    <source>
        <strain evidence="2">JCM 4335</strain>
    </source>
</reference>
<evidence type="ECO:0000259" key="1">
    <source>
        <dbReference type="Pfam" id="PF13460"/>
    </source>
</evidence>